<accession>A0A7W7GAP2</accession>
<dbReference type="Pfam" id="PF13460">
    <property type="entry name" value="NAD_binding_10"/>
    <property type="match status" value="1"/>
</dbReference>
<dbReference type="InterPro" id="IPR036291">
    <property type="entry name" value="NAD(P)-bd_dom_sf"/>
</dbReference>
<dbReference type="EMBL" id="JACHND010000001">
    <property type="protein sequence ID" value="MBB4704168.1"/>
    <property type="molecule type" value="Genomic_DNA"/>
</dbReference>
<evidence type="ECO:0000313" key="2">
    <source>
        <dbReference type="EMBL" id="MBB4704168.1"/>
    </source>
</evidence>
<evidence type="ECO:0000313" key="3">
    <source>
        <dbReference type="Proteomes" id="UP000542210"/>
    </source>
</evidence>
<feature type="domain" description="NAD(P)-binding" evidence="1">
    <location>
        <begin position="7"/>
        <end position="182"/>
    </location>
</feature>
<dbReference type="InterPro" id="IPR016040">
    <property type="entry name" value="NAD(P)-bd_dom"/>
</dbReference>
<name>A0A7W7GAP2_9ACTN</name>
<keyword evidence="2" id="KW-0560">Oxidoreductase</keyword>
<protein>
    <submittedName>
        <fullName evidence="2">NAD(P)H dehydrogenase (Quinone)</fullName>
        <ecNumber evidence="2">1.6.5.2</ecNumber>
    </submittedName>
</protein>
<gene>
    <name evidence="2" type="ORF">BJ982_005712</name>
</gene>
<dbReference type="RefSeq" id="WP_184885046.1">
    <property type="nucleotide sequence ID" value="NZ_BOOV01000012.1"/>
</dbReference>
<proteinExistence type="predicted"/>
<comment type="caution">
    <text evidence="2">The sequence shown here is derived from an EMBL/GenBank/DDBJ whole genome shotgun (WGS) entry which is preliminary data.</text>
</comment>
<dbReference type="PANTHER" id="PTHR47129:SF1">
    <property type="entry name" value="NMRA-LIKE DOMAIN-CONTAINING PROTEIN"/>
    <property type="match status" value="1"/>
</dbReference>
<dbReference type="Proteomes" id="UP000542210">
    <property type="component" value="Unassembled WGS sequence"/>
</dbReference>
<dbReference type="EC" id="1.6.5.2" evidence="2"/>
<reference evidence="2 3" key="1">
    <citation type="submission" date="2020-08" db="EMBL/GenBank/DDBJ databases">
        <title>Sequencing the genomes of 1000 actinobacteria strains.</title>
        <authorList>
            <person name="Klenk H.-P."/>
        </authorList>
    </citation>
    <scope>NUCLEOTIDE SEQUENCE [LARGE SCALE GENOMIC DNA]</scope>
    <source>
        <strain evidence="2 3">DSM 45784</strain>
    </source>
</reference>
<dbReference type="InterPro" id="IPR052718">
    <property type="entry name" value="NmrA-type_oxidoreductase"/>
</dbReference>
<dbReference type="AlphaFoldDB" id="A0A7W7GAP2"/>
<dbReference type="SUPFAM" id="SSF51735">
    <property type="entry name" value="NAD(P)-binding Rossmann-fold domains"/>
    <property type="match status" value="1"/>
</dbReference>
<dbReference type="GO" id="GO:0003955">
    <property type="term" value="F:NAD(P)H dehydrogenase (quinone) activity"/>
    <property type="evidence" value="ECO:0007669"/>
    <property type="project" value="UniProtKB-EC"/>
</dbReference>
<organism evidence="2 3">
    <name type="scientific">Sphaerisporangium siamense</name>
    <dbReference type="NCBI Taxonomy" id="795645"/>
    <lineage>
        <taxon>Bacteria</taxon>
        <taxon>Bacillati</taxon>
        <taxon>Actinomycetota</taxon>
        <taxon>Actinomycetes</taxon>
        <taxon>Streptosporangiales</taxon>
        <taxon>Streptosporangiaceae</taxon>
        <taxon>Sphaerisporangium</taxon>
    </lineage>
</organism>
<dbReference type="Gene3D" id="3.40.50.720">
    <property type="entry name" value="NAD(P)-binding Rossmann-like Domain"/>
    <property type="match status" value="1"/>
</dbReference>
<dbReference type="PANTHER" id="PTHR47129">
    <property type="entry name" value="QUINONE OXIDOREDUCTASE 2"/>
    <property type="match status" value="1"/>
</dbReference>
<keyword evidence="3" id="KW-1185">Reference proteome</keyword>
<sequence length="291" mass="30291">MIVVTAATGHLGRLVMEGLLATVPADQLVAAVRNPGKAADLAERGVQVREADYDRPETLANVFSAGDRVLLISGPDLGTRVAQHKAVVDAAAAAGVALLAYTSVLQADTSPLAVAPDHRATEEYIRASGVPYSFLRNGWYSENYNAAIINGAEHGVIAGSAGDGLIASAARADYAAAAVAVLIGAGPGEVENHDNTVYELSGDIGWTMRELAIEVGAATPREVVYQNLPPEEYTRVLVAAGMPEPVAEVYAAMDVDISQGALSATPGDLHKLIGHPTTHIRETVAALFPRP</sequence>
<dbReference type="Gene3D" id="3.90.25.10">
    <property type="entry name" value="UDP-galactose 4-epimerase, domain 1"/>
    <property type="match status" value="1"/>
</dbReference>
<evidence type="ECO:0000259" key="1">
    <source>
        <dbReference type="Pfam" id="PF13460"/>
    </source>
</evidence>